<evidence type="ECO:0000259" key="3">
    <source>
        <dbReference type="PROSITE" id="PS50222"/>
    </source>
</evidence>
<evidence type="ECO:0000256" key="2">
    <source>
        <dbReference type="ARBA" id="ARBA00022837"/>
    </source>
</evidence>
<keyword evidence="2" id="KW-0106">Calcium</keyword>
<feature type="domain" description="EF-hand" evidence="3">
    <location>
        <begin position="51"/>
        <end position="86"/>
    </location>
</feature>
<evidence type="ECO:0000313" key="4">
    <source>
        <dbReference type="EMBL" id="CAF3639255.1"/>
    </source>
</evidence>
<organism evidence="4 5">
    <name type="scientific">Adineta steineri</name>
    <dbReference type="NCBI Taxonomy" id="433720"/>
    <lineage>
        <taxon>Eukaryota</taxon>
        <taxon>Metazoa</taxon>
        <taxon>Spiralia</taxon>
        <taxon>Gnathifera</taxon>
        <taxon>Rotifera</taxon>
        <taxon>Eurotatoria</taxon>
        <taxon>Bdelloidea</taxon>
        <taxon>Adinetida</taxon>
        <taxon>Adinetidae</taxon>
        <taxon>Adineta</taxon>
    </lineage>
</organism>
<evidence type="ECO:0000313" key="5">
    <source>
        <dbReference type="Proteomes" id="UP000663881"/>
    </source>
</evidence>
<dbReference type="InterPro" id="IPR018247">
    <property type="entry name" value="EF_Hand_1_Ca_BS"/>
</dbReference>
<protein>
    <recommendedName>
        <fullName evidence="3">EF-hand domain-containing protein</fullName>
    </recommendedName>
</protein>
<gene>
    <name evidence="4" type="ORF">OKA104_LOCUS8556</name>
</gene>
<feature type="domain" description="EF-hand" evidence="3">
    <location>
        <begin position="121"/>
        <end position="156"/>
    </location>
</feature>
<reference evidence="4" key="1">
    <citation type="submission" date="2021-02" db="EMBL/GenBank/DDBJ databases">
        <authorList>
            <person name="Nowell W R."/>
        </authorList>
    </citation>
    <scope>NUCLEOTIDE SEQUENCE</scope>
</reference>
<dbReference type="EMBL" id="CAJOAY010000348">
    <property type="protein sequence ID" value="CAF3639255.1"/>
    <property type="molecule type" value="Genomic_DNA"/>
</dbReference>
<evidence type="ECO:0000256" key="1">
    <source>
        <dbReference type="ARBA" id="ARBA00022737"/>
    </source>
</evidence>
<dbReference type="AlphaFoldDB" id="A0A818QHI3"/>
<sequence>MPRLNIREAMAQRLTSKQIKELFQEFDNGNGILSLAEIDRAIIYWHPELGTNRQAMLRAYKAADIDHNGFVQLREFRHLIELLCFYDEFSILFGQLDMNHDKRISFSEFVKGHELIDHEDMDEDELRHEFNRIDTNHGGYILFDEFCMYMAKKKTSAK</sequence>
<dbReference type="SUPFAM" id="SSF47473">
    <property type="entry name" value="EF-hand"/>
    <property type="match status" value="1"/>
</dbReference>
<comment type="caution">
    <text evidence="4">The sequence shown here is derived from an EMBL/GenBank/DDBJ whole genome shotgun (WGS) entry which is preliminary data.</text>
</comment>
<dbReference type="PANTHER" id="PTHR23050">
    <property type="entry name" value="CALCIUM BINDING PROTEIN"/>
    <property type="match status" value="1"/>
</dbReference>
<keyword evidence="1" id="KW-0677">Repeat</keyword>
<dbReference type="GO" id="GO:0005509">
    <property type="term" value="F:calcium ion binding"/>
    <property type="evidence" value="ECO:0007669"/>
    <property type="project" value="InterPro"/>
</dbReference>
<dbReference type="InterPro" id="IPR011992">
    <property type="entry name" value="EF-hand-dom_pair"/>
</dbReference>
<dbReference type="InterPro" id="IPR050145">
    <property type="entry name" value="Centrin_CML-like"/>
</dbReference>
<dbReference type="Pfam" id="PF13499">
    <property type="entry name" value="EF-hand_7"/>
    <property type="match status" value="1"/>
</dbReference>
<dbReference type="Gene3D" id="1.10.238.10">
    <property type="entry name" value="EF-hand"/>
    <property type="match status" value="2"/>
</dbReference>
<dbReference type="PROSITE" id="PS50222">
    <property type="entry name" value="EF_HAND_2"/>
    <property type="match status" value="2"/>
</dbReference>
<proteinExistence type="predicted"/>
<dbReference type="InterPro" id="IPR002048">
    <property type="entry name" value="EF_hand_dom"/>
</dbReference>
<accession>A0A818QHI3</accession>
<dbReference type="SMART" id="SM00054">
    <property type="entry name" value="EFh"/>
    <property type="match status" value="3"/>
</dbReference>
<dbReference type="Proteomes" id="UP000663881">
    <property type="component" value="Unassembled WGS sequence"/>
</dbReference>
<dbReference type="PROSITE" id="PS00018">
    <property type="entry name" value="EF_HAND_1"/>
    <property type="match status" value="2"/>
</dbReference>
<name>A0A818QHI3_9BILA</name>